<keyword evidence="2" id="KW-1185">Reference proteome</keyword>
<accession>A0ABD2A5E8</accession>
<evidence type="ECO:0000313" key="2">
    <source>
        <dbReference type="Proteomes" id="UP001607302"/>
    </source>
</evidence>
<dbReference type="AlphaFoldDB" id="A0ABD2A5E8"/>
<sequence>MVCIEILLENYCLRNPFKSNSITYGNKKYIQVYQNVRFLHVKDDKIEKSYFFDSIAEIKNMEHYQVSAVRSTWRPSQVPKIISVERTIFRFVSTFLYVFVFMYPYIENSSLCCINIVIHFFLNKFRSILSLDKTYSLRNIK</sequence>
<proteinExistence type="predicted"/>
<gene>
    <name evidence="1" type="ORF">V1478_013537</name>
</gene>
<organism evidence="1 2">
    <name type="scientific">Vespula squamosa</name>
    <name type="common">Southern yellow jacket</name>
    <name type="synonym">Wasp</name>
    <dbReference type="NCBI Taxonomy" id="30214"/>
    <lineage>
        <taxon>Eukaryota</taxon>
        <taxon>Metazoa</taxon>
        <taxon>Ecdysozoa</taxon>
        <taxon>Arthropoda</taxon>
        <taxon>Hexapoda</taxon>
        <taxon>Insecta</taxon>
        <taxon>Pterygota</taxon>
        <taxon>Neoptera</taxon>
        <taxon>Endopterygota</taxon>
        <taxon>Hymenoptera</taxon>
        <taxon>Apocrita</taxon>
        <taxon>Aculeata</taxon>
        <taxon>Vespoidea</taxon>
        <taxon>Vespidae</taxon>
        <taxon>Vespinae</taxon>
        <taxon>Vespula</taxon>
    </lineage>
</organism>
<name>A0ABD2A5E8_VESSQ</name>
<dbReference type="EMBL" id="JAUDFV010000154">
    <property type="protein sequence ID" value="KAL2715861.1"/>
    <property type="molecule type" value="Genomic_DNA"/>
</dbReference>
<comment type="caution">
    <text evidence="1">The sequence shown here is derived from an EMBL/GenBank/DDBJ whole genome shotgun (WGS) entry which is preliminary data.</text>
</comment>
<reference evidence="1 2" key="1">
    <citation type="journal article" date="2024" name="Ann. Entomol. Soc. Am.">
        <title>Genomic analyses of the southern and eastern yellowjacket wasps (Hymenoptera: Vespidae) reveal evolutionary signatures of social life.</title>
        <authorList>
            <person name="Catto M.A."/>
            <person name="Caine P.B."/>
            <person name="Orr S.E."/>
            <person name="Hunt B.G."/>
            <person name="Goodisman M.A.D."/>
        </authorList>
    </citation>
    <scope>NUCLEOTIDE SEQUENCE [LARGE SCALE GENOMIC DNA]</scope>
    <source>
        <strain evidence="1">233</strain>
        <tissue evidence="1">Head and thorax</tissue>
    </source>
</reference>
<evidence type="ECO:0000313" key="1">
    <source>
        <dbReference type="EMBL" id="KAL2715861.1"/>
    </source>
</evidence>
<protein>
    <submittedName>
        <fullName evidence="1">Uncharacterized protein</fullName>
    </submittedName>
</protein>
<dbReference type="Proteomes" id="UP001607302">
    <property type="component" value="Unassembled WGS sequence"/>
</dbReference>